<dbReference type="PANTHER" id="PTHR47629:SF1">
    <property type="entry name" value="C-TYPE LECTIN DOMAIN-CONTAINING PROTEIN-RELATED"/>
    <property type="match status" value="1"/>
</dbReference>
<dbReference type="Proteomes" id="UP001152747">
    <property type="component" value="Unassembled WGS sequence"/>
</dbReference>
<sequence length="261" mass="29181">MKLLLFFWFLFGISHGKIVIFYGSFESSSCDSFPDLGWDQCVNKCDEESNCYTSLQSAFSSSQLSCSICGWGELQGISYPSVETVIKIALKTEDGSDCVSNLEKLKNGKINELQLCDSGAKIIREKYTMCYRRMLTSQAIRSFTKAQKECDTIKFPNILGLENEEERLKFSNYLTKSGENVNGTYIWLSSLFVKNNDGVIISWNDSYLSGFGVFKWTDGHPKNGFECVTILAGTGELYSIECDGSSVNIESFGVICGKLMQ</sequence>
<organism evidence="3 4">
    <name type="scientific">Caenorhabditis angaria</name>
    <dbReference type="NCBI Taxonomy" id="860376"/>
    <lineage>
        <taxon>Eukaryota</taxon>
        <taxon>Metazoa</taxon>
        <taxon>Ecdysozoa</taxon>
        <taxon>Nematoda</taxon>
        <taxon>Chromadorea</taxon>
        <taxon>Rhabditida</taxon>
        <taxon>Rhabditina</taxon>
        <taxon>Rhabditomorpha</taxon>
        <taxon>Rhabditoidea</taxon>
        <taxon>Rhabditidae</taxon>
        <taxon>Peloderinae</taxon>
        <taxon>Caenorhabditis</taxon>
    </lineage>
</organism>
<proteinExistence type="predicted"/>
<name>A0A9P1ID97_9PELO</name>
<dbReference type="AlphaFoldDB" id="A0A9P1ID97"/>
<dbReference type="InterPro" id="IPR006583">
    <property type="entry name" value="PAN-3_domain"/>
</dbReference>
<keyword evidence="1" id="KW-0732">Signal</keyword>
<dbReference type="SUPFAM" id="SSF56436">
    <property type="entry name" value="C-type lectin-like"/>
    <property type="match status" value="1"/>
</dbReference>
<protein>
    <recommendedName>
        <fullName evidence="2">C-type lectin domain-containing protein</fullName>
    </recommendedName>
</protein>
<dbReference type="PROSITE" id="PS50041">
    <property type="entry name" value="C_TYPE_LECTIN_2"/>
    <property type="match status" value="1"/>
</dbReference>
<reference evidence="3" key="1">
    <citation type="submission" date="2022-11" db="EMBL/GenBank/DDBJ databases">
        <authorList>
            <person name="Kikuchi T."/>
        </authorList>
    </citation>
    <scope>NUCLEOTIDE SEQUENCE</scope>
    <source>
        <strain evidence="3">PS1010</strain>
    </source>
</reference>
<dbReference type="PANTHER" id="PTHR47629">
    <property type="entry name" value="C-TYPE LECTIN-RELATED"/>
    <property type="match status" value="1"/>
</dbReference>
<evidence type="ECO:0000313" key="4">
    <source>
        <dbReference type="Proteomes" id="UP001152747"/>
    </source>
</evidence>
<dbReference type="InterPro" id="IPR016186">
    <property type="entry name" value="C-type_lectin-like/link_sf"/>
</dbReference>
<dbReference type="InterPro" id="IPR001304">
    <property type="entry name" value="C-type_lectin-like"/>
</dbReference>
<dbReference type="Gene3D" id="3.10.100.10">
    <property type="entry name" value="Mannose-Binding Protein A, subunit A"/>
    <property type="match status" value="1"/>
</dbReference>
<evidence type="ECO:0000313" key="3">
    <source>
        <dbReference type="EMBL" id="CAI5443054.1"/>
    </source>
</evidence>
<feature type="signal peptide" evidence="1">
    <location>
        <begin position="1"/>
        <end position="16"/>
    </location>
</feature>
<feature type="domain" description="C-type lectin" evidence="2">
    <location>
        <begin position="126"/>
        <end position="243"/>
    </location>
</feature>
<dbReference type="InterPro" id="IPR016187">
    <property type="entry name" value="CTDL_fold"/>
</dbReference>
<gene>
    <name evidence="3" type="ORF">CAMP_LOCUS5691</name>
</gene>
<accession>A0A9P1ID97</accession>
<feature type="chain" id="PRO_5040153884" description="C-type lectin domain-containing protein" evidence="1">
    <location>
        <begin position="17"/>
        <end position="261"/>
    </location>
</feature>
<evidence type="ECO:0000259" key="2">
    <source>
        <dbReference type="PROSITE" id="PS50041"/>
    </source>
</evidence>
<dbReference type="EMBL" id="CANHGI010000002">
    <property type="protein sequence ID" value="CAI5443054.1"/>
    <property type="molecule type" value="Genomic_DNA"/>
</dbReference>
<keyword evidence="4" id="KW-1185">Reference proteome</keyword>
<evidence type="ECO:0000256" key="1">
    <source>
        <dbReference type="SAM" id="SignalP"/>
    </source>
</evidence>
<comment type="caution">
    <text evidence="3">The sequence shown here is derived from an EMBL/GenBank/DDBJ whole genome shotgun (WGS) entry which is preliminary data.</text>
</comment>
<dbReference type="Pfam" id="PF08277">
    <property type="entry name" value="PAN_3"/>
    <property type="match status" value="1"/>
</dbReference>